<evidence type="ECO:0000313" key="1">
    <source>
        <dbReference type="EMBL" id="VEL23747.1"/>
    </source>
</evidence>
<comment type="caution">
    <text evidence="1">The sequence shown here is derived from an EMBL/GenBank/DDBJ whole genome shotgun (WGS) entry which is preliminary data.</text>
</comment>
<gene>
    <name evidence="1" type="ORF">PXEA_LOCUS17187</name>
</gene>
<keyword evidence="2" id="KW-1185">Reference proteome</keyword>
<accession>A0A3S5BXY0</accession>
<protein>
    <submittedName>
        <fullName evidence="1">Uncharacterized protein</fullName>
    </submittedName>
</protein>
<dbReference type="EMBL" id="CAAALY010063665">
    <property type="protein sequence ID" value="VEL23747.1"/>
    <property type="molecule type" value="Genomic_DNA"/>
</dbReference>
<evidence type="ECO:0000313" key="2">
    <source>
        <dbReference type="Proteomes" id="UP000784294"/>
    </source>
</evidence>
<proteinExistence type="predicted"/>
<reference evidence="1" key="1">
    <citation type="submission" date="2018-11" db="EMBL/GenBank/DDBJ databases">
        <authorList>
            <consortium name="Pathogen Informatics"/>
        </authorList>
    </citation>
    <scope>NUCLEOTIDE SEQUENCE</scope>
</reference>
<organism evidence="1 2">
    <name type="scientific">Protopolystoma xenopodis</name>
    <dbReference type="NCBI Taxonomy" id="117903"/>
    <lineage>
        <taxon>Eukaryota</taxon>
        <taxon>Metazoa</taxon>
        <taxon>Spiralia</taxon>
        <taxon>Lophotrochozoa</taxon>
        <taxon>Platyhelminthes</taxon>
        <taxon>Monogenea</taxon>
        <taxon>Polyopisthocotylea</taxon>
        <taxon>Polystomatidea</taxon>
        <taxon>Polystomatidae</taxon>
        <taxon>Protopolystoma</taxon>
    </lineage>
</organism>
<sequence>MQIDCLTNGLSKTDSDYPFVRLTLTNFNVYANNLPLEPQVYRVEMRLANVWLEDLLFGFTTSSTSSDVPSRSHRLLMYSTSSLDPVTAERLSKSTWFGTRHGDGVNSWRRQSGLATQAIREPTNIEQTNDSRQPDRHSGYIRQIDRSNLTRPINSVKTGGPYPGVHGIFRLRIPTDVQSNVLRVVASMPDLTFPSIDKNFPIPSELLTEGLLLIILLTFP</sequence>
<dbReference type="AlphaFoldDB" id="A0A3S5BXY0"/>
<dbReference type="Proteomes" id="UP000784294">
    <property type="component" value="Unassembled WGS sequence"/>
</dbReference>
<name>A0A3S5BXY0_9PLAT</name>